<dbReference type="VEuPathDB" id="FungiDB:A1Q1_02217"/>
<dbReference type="PANTHER" id="PTHR12486:SF4">
    <property type="entry name" value="APRATAXIN"/>
    <property type="match status" value="1"/>
</dbReference>
<dbReference type="EMBL" id="ALBS01000192">
    <property type="protein sequence ID" value="EJT48751.1"/>
    <property type="molecule type" value="Genomic_DNA"/>
</dbReference>
<dbReference type="Proteomes" id="UP000002748">
    <property type="component" value="Unassembled WGS sequence"/>
</dbReference>
<sequence>MNLFALRDFAKAKNPTASLPPSVLLLETPKCIAVFDAYPKAMYHFLVLPKIPFVVTETKQLKEADLDNLSVLLQDPDHEEVLAALREAAAEVVDMVRDEMVKTHGLEWHVNTGFHSVPSMRHLHLHVISDDLVSPSLKTKKHYNSFNPKLGFFVPLDETDDKLVIVKRDKEALLKSPLVCLHCDKEFGNMPQLKAHLAEEFKQKQARQIKRNDALGVRMKEAPRFAKLTRLLRAAHIRDKVRLGKRHVRSTGLVKGHQDSRVSGVFSEVYLHPYLLMSCDTSDIELGINDRAAVVPTSHIPTSPDGPMREYAVKGSSAVGQAC</sequence>
<dbReference type="Pfam" id="PF11969">
    <property type="entry name" value="DcpS_C"/>
    <property type="match status" value="1"/>
</dbReference>
<evidence type="ECO:0000313" key="3">
    <source>
        <dbReference type="Proteomes" id="UP000002748"/>
    </source>
</evidence>
<accession>J5T220</accession>
<dbReference type="PROSITE" id="PS00892">
    <property type="entry name" value="HIT_1"/>
    <property type="match status" value="1"/>
</dbReference>
<dbReference type="Gene3D" id="3.30.428.10">
    <property type="entry name" value="HIT-like"/>
    <property type="match status" value="1"/>
</dbReference>
<dbReference type="GeneID" id="25985731"/>
<dbReference type="GO" id="GO:0033699">
    <property type="term" value="F:DNA 5'-adenosine monophosphate hydrolase activity"/>
    <property type="evidence" value="ECO:0007669"/>
    <property type="project" value="TreeGrafter"/>
</dbReference>
<dbReference type="PANTHER" id="PTHR12486">
    <property type="entry name" value="APRATAXIN-RELATED"/>
    <property type="match status" value="1"/>
</dbReference>
<organism evidence="2 3">
    <name type="scientific">Trichosporon asahii var. asahii (strain ATCC 90039 / CBS 2479 / JCM 2466 / KCTC 7840 / NBRC 103889/ NCYC 2677 / UAMH 7654)</name>
    <name type="common">Yeast</name>
    <dbReference type="NCBI Taxonomy" id="1186058"/>
    <lineage>
        <taxon>Eukaryota</taxon>
        <taxon>Fungi</taxon>
        <taxon>Dikarya</taxon>
        <taxon>Basidiomycota</taxon>
        <taxon>Agaricomycotina</taxon>
        <taxon>Tremellomycetes</taxon>
        <taxon>Trichosporonales</taxon>
        <taxon>Trichosporonaceae</taxon>
        <taxon>Trichosporon</taxon>
    </lineage>
</organism>
<reference evidence="2 3" key="1">
    <citation type="journal article" date="2012" name="Eukaryot. Cell">
        <title>Draft genome sequence of CBS 2479, the standard type strain of Trichosporon asahii.</title>
        <authorList>
            <person name="Yang R.Y."/>
            <person name="Li H.T."/>
            <person name="Zhu H."/>
            <person name="Zhou G.P."/>
            <person name="Wang M."/>
            <person name="Wang L."/>
        </authorList>
    </citation>
    <scope>NUCLEOTIDE SEQUENCE [LARGE SCALE GENOMIC DNA]</scope>
    <source>
        <strain evidence="3">ATCC 90039 / CBS 2479 / JCM 2466 / KCTC 7840 / NCYC 2677 / UAMH 7654</strain>
    </source>
</reference>
<dbReference type="InterPro" id="IPR036265">
    <property type="entry name" value="HIT-like_sf"/>
</dbReference>
<dbReference type="OrthoDB" id="3512845at2759"/>
<dbReference type="HOGENOM" id="CLU_861038_0_0_1"/>
<dbReference type="GO" id="GO:0000012">
    <property type="term" value="P:single strand break repair"/>
    <property type="evidence" value="ECO:0007669"/>
    <property type="project" value="TreeGrafter"/>
</dbReference>
<dbReference type="GO" id="GO:0005634">
    <property type="term" value="C:nucleus"/>
    <property type="evidence" value="ECO:0007669"/>
    <property type="project" value="TreeGrafter"/>
</dbReference>
<proteinExistence type="predicted"/>
<evidence type="ECO:0000259" key="1">
    <source>
        <dbReference type="Pfam" id="PF16278"/>
    </source>
</evidence>
<dbReference type="Pfam" id="PF16278">
    <property type="entry name" value="zf-C2HE"/>
    <property type="match status" value="1"/>
</dbReference>
<dbReference type="GO" id="GO:0003697">
    <property type="term" value="F:single-stranded DNA binding"/>
    <property type="evidence" value="ECO:0007669"/>
    <property type="project" value="TreeGrafter"/>
</dbReference>
<dbReference type="SUPFAM" id="SSF54197">
    <property type="entry name" value="HIT-like"/>
    <property type="match status" value="1"/>
</dbReference>
<comment type="caution">
    <text evidence="2">The sequence shown here is derived from an EMBL/GenBank/DDBJ whole genome shotgun (WGS) entry which is preliminary data.</text>
</comment>
<name>J5T220_TRIAS</name>
<dbReference type="GO" id="GO:1990165">
    <property type="term" value="F:single-strand break-containing DNA binding"/>
    <property type="evidence" value="ECO:0007669"/>
    <property type="project" value="TreeGrafter"/>
</dbReference>
<dbReference type="InterPro" id="IPR032566">
    <property type="entry name" value="Znf-C2HE"/>
</dbReference>
<dbReference type="GO" id="GO:0003725">
    <property type="term" value="F:double-stranded RNA binding"/>
    <property type="evidence" value="ECO:0007669"/>
    <property type="project" value="TreeGrafter"/>
</dbReference>
<protein>
    <recommendedName>
        <fullName evidence="1">Aprataxin C2HE/C2H2/C2HC zinc finger domain-containing protein</fullName>
    </recommendedName>
</protein>
<dbReference type="AlphaFoldDB" id="J5T220"/>
<dbReference type="InterPro" id="IPR019808">
    <property type="entry name" value="Histidine_triad_CS"/>
</dbReference>
<dbReference type="GO" id="GO:0030983">
    <property type="term" value="F:mismatched DNA binding"/>
    <property type="evidence" value="ECO:0007669"/>
    <property type="project" value="TreeGrafter"/>
</dbReference>
<dbReference type="KEGG" id="tasa:A1Q1_02217"/>
<gene>
    <name evidence="2" type="ORF">A1Q1_02217</name>
</gene>
<feature type="domain" description="Aprataxin C2HE/C2H2/C2HC zinc finger" evidence="1">
    <location>
        <begin position="150"/>
        <end position="203"/>
    </location>
</feature>
<evidence type="ECO:0000313" key="2">
    <source>
        <dbReference type="EMBL" id="EJT48751.1"/>
    </source>
</evidence>
<dbReference type="RefSeq" id="XP_014180637.1">
    <property type="nucleotide sequence ID" value="XM_014325162.1"/>
</dbReference>